<keyword evidence="4" id="KW-0564">Palmitate</keyword>
<accession>A0A2I0QVP2</accession>
<dbReference type="Pfam" id="PF01547">
    <property type="entry name" value="SBP_bac_1"/>
    <property type="match status" value="1"/>
</dbReference>
<proteinExistence type="predicted"/>
<comment type="caution">
    <text evidence="7">The sequence shown here is derived from an EMBL/GenBank/DDBJ whole genome shotgun (WGS) entry which is preliminary data.</text>
</comment>
<gene>
    <name evidence="7" type="ORF">CEY16_07810</name>
</gene>
<dbReference type="InterPro" id="IPR050490">
    <property type="entry name" value="Bact_solute-bd_prot1"/>
</dbReference>
<evidence type="ECO:0000256" key="2">
    <source>
        <dbReference type="ARBA" id="ARBA00022729"/>
    </source>
</evidence>
<dbReference type="PANTHER" id="PTHR43649:SF33">
    <property type="entry name" value="POLYGALACTURONAN_RHAMNOGALACTURONAN-BINDING PROTEIN YTCQ"/>
    <property type="match status" value="1"/>
</dbReference>
<sequence>MKVGWLLILSLLAAVALYGCSSDEEGGGEEGTEITYYSFSASPNYEEELDQMVSDFEEQNSDITVNVELAAYDDYFTKLQTQIAGDNAPDVFELNYENFVQYASRGSLADLSSFIEEDEDFDPSQLNEEAYKAFQYDGKQYGMVESFSNVLTFYNKELFDEAGVDYPSADWTWEDEIAAAEQITDADNNVWGTFAPVTMNEFFKIAAQNGGQIFNENGEPTINSPENLEALEYMVGNVTERGIAPSPSDMSGQSPEDLFLNGQLGIVHTGIWMFDAFADASFEWDVQLEAGNTQKAHHFFANGIAVSENTEKKEAAYKFASFMSASQEVAEARVDASWELPAITDEEILAPYLEQSPPENRQAVFDALDSLVLPPVVDNWGRISDTTNQEFEKALNGDKTPQEVLETLESEIDSIMSE</sequence>
<evidence type="ECO:0000313" key="7">
    <source>
        <dbReference type="EMBL" id="PKR78170.1"/>
    </source>
</evidence>
<dbReference type="AlphaFoldDB" id="A0A2I0QVP2"/>
<organism evidence="7 8">
    <name type="scientific">Halalkalibacillus sediminis</name>
    <dbReference type="NCBI Taxonomy" id="2018042"/>
    <lineage>
        <taxon>Bacteria</taxon>
        <taxon>Bacillati</taxon>
        <taxon>Bacillota</taxon>
        <taxon>Bacilli</taxon>
        <taxon>Bacillales</taxon>
        <taxon>Bacillaceae</taxon>
        <taxon>Halalkalibacillus</taxon>
    </lineage>
</organism>
<keyword evidence="3" id="KW-0472">Membrane</keyword>
<dbReference type="OrthoDB" id="9782846at2"/>
<evidence type="ECO:0000256" key="6">
    <source>
        <dbReference type="SAM" id="SignalP"/>
    </source>
</evidence>
<dbReference type="RefSeq" id="WP_101331776.1">
    <property type="nucleotide sequence ID" value="NZ_PJNH01000002.1"/>
</dbReference>
<reference evidence="7 8" key="1">
    <citation type="submission" date="2017-06" db="EMBL/GenBank/DDBJ databases">
        <title>the draft geome sequence of Illustriluteabacillus marina B3227.</title>
        <authorList>
            <person name="He R.-H."/>
            <person name="Du Z.-J."/>
        </authorList>
    </citation>
    <scope>NUCLEOTIDE SEQUENCE [LARGE SCALE GENOMIC DNA]</scope>
    <source>
        <strain evidence="7 8">B3227</strain>
    </source>
</reference>
<evidence type="ECO:0000256" key="3">
    <source>
        <dbReference type="ARBA" id="ARBA00023136"/>
    </source>
</evidence>
<dbReference type="CDD" id="cd13585">
    <property type="entry name" value="PBP2_TMBP_like"/>
    <property type="match status" value="1"/>
</dbReference>
<evidence type="ECO:0000256" key="5">
    <source>
        <dbReference type="ARBA" id="ARBA00023288"/>
    </source>
</evidence>
<dbReference type="Proteomes" id="UP000243524">
    <property type="component" value="Unassembled WGS sequence"/>
</dbReference>
<keyword evidence="2 6" id="KW-0732">Signal</keyword>
<dbReference type="PANTHER" id="PTHR43649">
    <property type="entry name" value="ARABINOSE-BINDING PROTEIN-RELATED"/>
    <property type="match status" value="1"/>
</dbReference>
<keyword evidence="1" id="KW-1003">Cell membrane</keyword>
<dbReference type="InterPro" id="IPR006059">
    <property type="entry name" value="SBP"/>
</dbReference>
<dbReference type="PROSITE" id="PS51257">
    <property type="entry name" value="PROKAR_LIPOPROTEIN"/>
    <property type="match status" value="1"/>
</dbReference>
<evidence type="ECO:0000313" key="8">
    <source>
        <dbReference type="Proteomes" id="UP000243524"/>
    </source>
</evidence>
<evidence type="ECO:0000256" key="4">
    <source>
        <dbReference type="ARBA" id="ARBA00023139"/>
    </source>
</evidence>
<evidence type="ECO:0000256" key="1">
    <source>
        <dbReference type="ARBA" id="ARBA00022475"/>
    </source>
</evidence>
<keyword evidence="8" id="KW-1185">Reference proteome</keyword>
<keyword evidence="5" id="KW-0449">Lipoprotein</keyword>
<dbReference type="EMBL" id="PJNH01000002">
    <property type="protein sequence ID" value="PKR78170.1"/>
    <property type="molecule type" value="Genomic_DNA"/>
</dbReference>
<protein>
    <submittedName>
        <fullName evidence="7">Sugar ABC transporter substrate-binding protein</fullName>
    </submittedName>
</protein>
<dbReference type="Gene3D" id="3.40.190.10">
    <property type="entry name" value="Periplasmic binding protein-like II"/>
    <property type="match status" value="1"/>
</dbReference>
<feature type="signal peptide" evidence="6">
    <location>
        <begin position="1"/>
        <end position="21"/>
    </location>
</feature>
<name>A0A2I0QVP2_9BACI</name>
<feature type="chain" id="PRO_5038508756" evidence="6">
    <location>
        <begin position="22"/>
        <end position="418"/>
    </location>
</feature>
<dbReference type="SUPFAM" id="SSF53850">
    <property type="entry name" value="Periplasmic binding protein-like II"/>
    <property type="match status" value="1"/>
</dbReference>